<keyword evidence="3" id="KW-1185">Reference proteome</keyword>
<protein>
    <submittedName>
        <fullName evidence="2">Uncharacterized protein</fullName>
    </submittedName>
</protein>
<dbReference type="AlphaFoldDB" id="M7T760"/>
<dbReference type="EMBL" id="KB705390">
    <property type="protein sequence ID" value="EMR72728.1"/>
    <property type="molecule type" value="Genomic_DNA"/>
</dbReference>
<evidence type="ECO:0000256" key="1">
    <source>
        <dbReference type="SAM" id="SignalP"/>
    </source>
</evidence>
<feature type="chain" id="PRO_5004085601" evidence="1">
    <location>
        <begin position="20"/>
        <end position="79"/>
    </location>
</feature>
<dbReference type="KEGG" id="ela:UCREL1_218"/>
<dbReference type="Proteomes" id="UP000012174">
    <property type="component" value="Unassembled WGS sequence"/>
</dbReference>
<sequence>MSARRVLVTLFSLVAAVTAIAENPIDACNCPNNCDYVVGTSCKFYASPNGAFGARPIATGSCVDADSGSSGQIWCKGSW</sequence>
<dbReference type="HOGENOM" id="CLU_174978_0_0_1"/>
<keyword evidence="1" id="KW-0732">Signal</keyword>
<gene>
    <name evidence="2" type="ORF">UCREL1_218</name>
</gene>
<dbReference type="OrthoDB" id="4466885at2759"/>
<name>M7T760_EUTLA</name>
<evidence type="ECO:0000313" key="3">
    <source>
        <dbReference type="Proteomes" id="UP000012174"/>
    </source>
</evidence>
<feature type="signal peptide" evidence="1">
    <location>
        <begin position="1"/>
        <end position="19"/>
    </location>
</feature>
<accession>M7T760</accession>
<reference evidence="3" key="1">
    <citation type="journal article" date="2013" name="Genome Announc.">
        <title>Draft genome sequence of the grapevine dieback fungus Eutypa lata UCR-EL1.</title>
        <authorList>
            <person name="Blanco-Ulate B."/>
            <person name="Rolshausen P.E."/>
            <person name="Cantu D."/>
        </authorList>
    </citation>
    <scope>NUCLEOTIDE SEQUENCE [LARGE SCALE GENOMIC DNA]</scope>
    <source>
        <strain evidence="3">UCR-EL1</strain>
    </source>
</reference>
<organism evidence="2 3">
    <name type="scientific">Eutypa lata (strain UCR-EL1)</name>
    <name type="common">Grapevine dieback disease fungus</name>
    <name type="synonym">Eutypa armeniacae</name>
    <dbReference type="NCBI Taxonomy" id="1287681"/>
    <lineage>
        <taxon>Eukaryota</taxon>
        <taxon>Fungi</taxon>
        <taxon>Dikarya</taxon>
        <taxon>Ascomycota</taxon>
        <taxon>Pezizomycotina</taxon>
        <taxon>Sordariomycetes</taxon>
        <taxon>Xylariomycetidae</taxon>
        <taxon>Xylariales</taxon>
        <taxon>Diatrypaceae</taxon>
        <taxon>Eutypa</taxon>
    </lineage>
</organism>
<evidence type="ECO:0000313" key="2">
    <source>
        <dbReference type="EMBL" id="EMR72728.1"/>
    </source>
</evidence>
<proteinExistence type="predicted"/>